<evidence type="ECO:0000313" key="1">
    <source>
        <dbReference type="EMBL" id="MCI28325.1"/>
    </source>
</evidence>
<dbReference type="PANTHER" id="PTHR33710:SF84">
    <property type="entry name" value="ENDONUCLEASE_EXONUCLEASE_PHOSPHATASE FAMILY PROTEIN"/>
    <property type="match status" value="1"/>
</dbReference>
<dbReference type="PANTHER" id="PTHR33710">
    <property type="entry name" value="BNAC02G09200D PROTEIN"/>
    <property type="match status" value="1"/>
</dbReference>
<comment type="caution">
    <text evidence="1">The sequence shown here is derived from an EMBL/GenBank/DDBJ whole genome shotgun (WGS) entry which is preliminary data.</text>
</comment>
<dbReference type="EMBL" id="LXQA010164979">
    <property type="protein sequence ID" value="MCI28325.1"/>
    <property type="molecule type" value="Genomic_DNA"/>
</dbReference>
<dbReference type="SUPFAM" id="SSF56219">
    <property type="entry name" value="DNase I-like"/>
    <property type="match status" value="1"/>
</dbReference>
<feature type="non-terminal residue" evidence="1">
    <location>
        <position position="160"/>
    </location>
</feature>
<protein>
    <submittedName>
        <fullName evidence="1">Cysteine-rich receptor-like protein kinase</fullName>
    </submittedName>
</protein>
<keyword evidence="1" id="KW-0808">Transferase</keyword>
<keyword evidence="1" id="KW-0675">Receptor</keyword>
<keyword evidence="1" id="KW-0418">Kinase</keyword>
<dbReference type="AlphaFoldDB" id="A0A392QYI2"/>
<name>A0A392QYI2_9FABA</name>
<organism evidence="1 2">
    <name type="scientific">Trifolium medium</name>
    <dbReference type="NCBI Taxonomy" id="97028"/>
    <lineage>
        <taxon>Eukaryota</taxon>
        <taxon>Viridiplantae</taxon>
        <taxon>Streptophyta</taxon>
        <taxon>Embryophyta</taxon>
        <taxon>Tracheophyta</taxon>
        <taxon>Spermatophyta</taxon>
        <taxon>Magnoliopsida</taxon>
        <taxon>eudicotyledons</taxon>
        <taxon>Gunneridae</taxon>
        <taxon>Pentapetalae</taxon>
        <taxon>rosids</taxon>
        <taxon>fabids</taxon>
        <taxon>Fabales</taxon>
        <taxon>Fabaceae</taxon>
        <taxon>Papilionoideae</taxon>
        <taxon>50 kb inversion clade</taxon>
        <taxon>NPAAA clade</taxon>
        <taxon>Hologalegina</taxon>
        <taxon>IRL clade</taxon>
        <taxon>Trifolieae</taxon>
        <taxon>Trifolium</taxon>
    </lineage>
</organism>
<dbReference type="Gene3D" id="3.60.10.10">
    <property type="entry name" value="Endonuclease/exonuclease/phosphatase"/>
    <property type="match status" value="1"/>
</dbReference>
<accession>A0A392QYI2</accession>
<dbReference type="InterPro" id="IPR036691">
    <property type="entry name" value="Endo/exonu/phosph_ase_sf"/>
</dbReference>
<reference evidence="1 2" key="1">
    <citation type="journal article" date="2018" name="Front. Plant Sci.">
        <title>Red Clover (Trifolium pratense) and Zigzag Clover (T. medium) - A Picture of Genomic Similarities and Differences.</title>
        <authorList>
            <person name="Dluhosova J."/>
            <person name="Istvanek J."/>
            <person name="Nedelnik J."/>
            <person name="Repkova J."/>
        </authorList>
    </citation>
    <scope>NUCLEOTIDE SEQUENCE [LARGE SCALE GENOMIC DNA]</scope>
    <source>
        <strain evidence="2">cv. 10/8</strain>
        <tissue evidence="1">Leaf</tissue>
    </source>
</reference>
<evidence type="ECO:0000313" key="2">
    <source>
        <dbReference type="Proteomes" id="UP000265520"/>
    </source>
</evidence>
<proteinExistence type="predicted"/>
<keyword evidence="2" id="KW-1185">Reference proteome</keyword>
<feature type="non-terminal residue" evidence="1">
    <location>
        <position position="1"/>
    </location>
</feature>
<dbReference type="Proteomes" id="UP000265520">
    <property type="component" value="Unassembled WGS sequence"/>
</dbReference>
<dbReference type="GO" id="GO:0016301">
    <property type="term" value="F:kinase activity"/>
    <property type="evidence" value="ECO:0007669"/>
    <property type="project" value="UniProtKB-KW"/>
</dbReference>
<sequence>GDFNAVRCDEERRSVRQGVRYFDQGPFNQFIEDSGLVDLPLGGRKFTWFKGDGISMSRIDRFLLSEEWCLAWPNCMQMAQLRDLSDHCPLLLSVDEENWGPRPLRMLKCWQDIPGYKQFVVSTWRSLQIDGWGGFVLKEKLKLVKRALQEWHASHASNLK</sequence>